<comment type="caution">
    <text evidence="1">The sequence shown here is derived from an EMBL/GenBank/DDBJ whole genome shotgun (WGS) entry which is preliminary data.</text>
</comment>
<organism evidence="1 2">
    <name type="scientific">Catharanthus roseus</name>
    <name type="common">Madagascar periwinkle</name>
    <name type="synonym">Vinca rosea</name>
    <dbReference type="NCBI Taxonomy" id="4058"/>
    <lineage>
        <taxon>Eukaryota</taxon>
        <taxon>Viridiplantae</taxon>
        <taxon>Streptophyta</taxon>
        <taxon>Embryophyta</taxon>
        <taxon>Tracheophyta</taxon>
        <taxon>Spermatophyta</taxon>
        <taxon>Magnoliopsida</taxon>
        <taxon>eudicotyledons</taxon>
        <taxon>Gunneridae</taxon>
        <taxon>Pentapetalae</taxon>
        <taxon>asterids</taxon>
        <taxon>lamiids</taxon>
        <taxon>Gentianales</taxon>
        <taxon>Apocynaceae</taxon>
        <taxon>Rauvolfioideae</taxon>
        <taxon>Vinceae</taxon>
        <taxon>Catharanthinae</taxon>
        <taxon>Catharanthus</taxon>
    </lineage>
</organism>
<evidence type="ECO:0000313" key="2">
    <source>
        <dbReference type="Proteomes" id="UP001060085"/>
    </source>
</evidence>
<reference evidence="2" key="1">
    <citation type="journal article" date="2023" name="Nat. Plants">
        <title>Single-cell RNA sequencing provides a high-resolution roadmap for understanding the multicellular compartmentation of specialized metabolism.</title>
        <authorList>
            <person name="Sun S."/>
            <person name="Shen X."/>
            <person name="Li Y."/>
            <person name="Li Y."/>
            <person name="Wang S."/>
            <person name="Li R."/>
            <person name="Zhang H."/>
            <person name="Shen G."/>
            <person name="Guo B."/>
            <person name="Wei J."/>
            <person name="Xu J."/>
            <person name="St-Pierre B."/>
            <person name="Chen S."/>
            <person name="Sun C."/>
        </authorList>
    </citation>
    <scope>NUCLEOTIDE SEQUENCE [LARGE SCALE GENOMIC DNA]</scope>
</reference>
<accession>A0ACC0AB50</accession>
<dbReference type="EMBL" id="CM044706">
    <property type="protein sequence ID" value="KAI5657844.1"/>
    <property type="molecule type" value="Genomic_DNA"/>
</dbReference>
<proteinExistence type="predicted"/>
<name>A0ACC0AB50_CATRO</name>
<sequence>MSKILGSHNKRLAKARDALAPTQRKRVKASNWEQTSPAEGGPVDPKLIPFYSGHVVGPIWRRQDRGLLKCRSHYMELFNIATSSRSRLSRSDRFACYIQYLLGSLLFTDKSGNIVPSRLWPLVKDVRSFGKFA</sequence>
<gene>
    <name evidence="1" type="ORF">M9H77_26637</name>
</gene>
<protein>
    <submittedName>
        <fullName evidence="1">Uncharacterized protein</fullName>
    </submittedName>
</protein>
<dbReference type="Proteomes" id="UP001060085">
    <property type="component" value="Linkage Group LG06"/>
</dbReference>
<evidence type="ECO:0000313" key="1">
    <source>
        <dbReference type="EMBL" id="KAI5657844.1"/>
    </source>
</evidence>
<keyword evidence="2" id="KW-1185">Reference proteome</keyword>